<reference evidence="1" key="1">
    <citation type="submission" date="2020-04" db="EMBL/GenBank/DDBJ databases">
        <authorList>
            <person name="Chiriac C."/>
            <person name="Salcher M."/>
            <person name="Ghai R."/>
            <person name="Kavagutti S V."/>
        </authorList>
    </citation>
    <scope>NUCLEOTIDE SEQUENCE</scope>
</reference>
<gene>
    <name evidence="1" type="ORF">UFOVP786_17</name>
</gene>
<dbReference type="EMBL" id="LR796727">
    <property type="protein sequence ID" value="CAB4161956.1"/>
    <property type="molecule type" value="Genomic_DNA"/>
</dbReference>
<accession>A0A6J5NWH2</accession>
<sequence length="95" mass="10506">MPYIVKDSAARMPSTCKGRYRHVAVMEVEPGTVPAMISARARGVRRIVQTWDKVNVGLTGRCAFKRALAEATRVADQMNAMDDYATDCVAQMGRE</sequence>
<organism evidence="1">
    <name type="scientific">uncultured Caudovirales phage</name>
    <dbReference type="NCBI Taxonomy" id="2100421"/>
    <lineage>
        <taxon>Viruses</taxon>
        <taxon>Duplodnaviria</taxon>
        <taxon>Heunggongvirae</taxon>
        <taxon>Uroviricota</taxon>
        <taxon>Caudoviricetes</taxon>
        <taxon>Peduoviridae</taxon>
        <taxon>Maltschvirus</taxon>
        <taxon>Maltschvirus maltsch</taxon>
    </lineage>
</organism>
<proteinExistence type="predicted"/>
<protein>
    <submittedName>
        <fullName evidence="1">Uncharacterized protein</fullName>
    </submittedName>
</protein>
<evidence type="ECO:0000313" key="1">
    <source>
        <dbReference type="EMBL" id="CAB4161956.1"/>
    </source>
</evidence>
<name>A0A6J5NWH2_9CAUD</name>